<keyword evidence="3 6" id="KW-0812">Transmembrane</keyword>
<evidence type="ECO:0000256" key="1">
    <source>
        <dbReference type="ARBA" id="ARBA00004651"/>
    </source>
</evidence>
<dbReference type="RefSeq" id="WP_405286235.1">
    <property type="nucleotide sequence ID" value="NZ_JBBHLI010000001.1"/>
</dbReference>
<feature type="transmembrane region" description="Helical" evidence="6">
    <location>
        <begin position="85"/>
        <end position="106"/>
    </location>
</feature>
<evidence type="ECO:0000256" key="3">
    <source>
        <dbReference type="ARBA" id="ARBA00022692"/>
    </source>
</evidence>
<evidence type="ECO:0000256" key="2">
    <source>
        <dbReference type="ARBA" id="ARBA00022475"/>
    </source>
</evidence>
<dbReference type="CDD" id="cd06580">
    <property type="entry name" value="TM_PBP1_transp_TpRbsC_like"/>
    <property type="match status" value="1"/>
</dbReference>
<reference evidence="7 8" key="1">
    <citation type="submission" date="2024-02" db="EMBL/GenBank/DDBJ databases">
        <title>A novel Gemmatimonadota bacterium.</title>
        <authorList>
            <person name="Du Z.-J."/>
            <person name="Ye Y.-Q."/>
        </authorList>
    </citation>
    <scope>NUCLEOTIDE SEQUENCE [LARGE SCALE GENOMIC DNA]</scope>
    <source>
        <strain evidence="7 8">DH-20</strain>
    </source>
</reference>
<keyword evidence="8" id="KW-1185">Reference proteome</keyword>
<feature type="transmembrane region" description="Helical" evidence="6">
    <location>
        <begin position="189"/>
        <end position="207"/>
    </location>
</feature>
<keyword evidence="5 6" id="KW-0472">Membrane</keyword>
<evidence type="ECO:0000256" key="6">
    <source>
        <dbReference type="SAM" id="Phobius"/>
    </source>
</evidence>
<dbReference type="Proteomes" id="UP001484239">
    <property type="component" value="Unassembled WGS sequence"/>
</dbReference>
<name>A0ABU9E7S7_9BACT</name>
<feature type="transmembrane region" description="Helical" evidence="6">
    <location>
        <begin position="51"/>
        <end position="73"/>
    </location>
</feature>
<evidence type="ECO:0000256" key="5">
    <source>
        <dbReference type="ARBA" id="ARBA00023136"/>
    </source>
</evidence>
<feature type="transmembrane region" description="Helical" evidence="6">
    <location>
        <begin position="139"/>
        <end position="158"/>
    </location>
</feature>
<keyword evidence="4 6" id="KW-1133">Transmembrane helix</keyword>
<dbReference type="EMBL" id="JBBHLI010000001">
    <property type="protein sequence ID" value="MEK9499670.1"/>
    <property type="molecule type" value="Genomic_DNA"/>
</dbReference>
<evidence type="ECO:0000313" key="7">
    <source>
        <dbReference type="EMBL" id="MEK9499670.1"/>
    </source>
</evidence>
<feature type="transmembrane region" description="Helical" evidence="6">
    <location>
        <begin position="277"/>
        <end position="300"/>
    </location>
</feature>
<evidence type="ECO:0000256" key="4">
    <source>
        <dbReference type="ARBA" id="ARBA00022989"/>
    </source>
</evidence>
<evidence type="ECO:0000313" key="8">
    <source>
        <dbReference type="Proteomes" id="UP001484239"/>
    </source>
</evidence>
<comment type="subcellular location">
    <subcellularLocation>
        <location evidence="1">Cell membrane</location>
        <topology evidence="1">Multi-pass membrane protein</topology>
    </subcellularLocation>
</comment>
<dbReference type="PANTHER" id="PTHR47089">
    <property type="entry name" value="ABC TRANSPORTER, PERMEASE PROTEIN"/>
    <property type="match status" value="1"/>
</dbReference>
<dbReference type="InterPro" id="IPR001851">
    <property type="entry name" value="ABC_transp_permease"/>
</dbReference>
<feature type="transmembrane region" description="Helical" evidence="6">
    <location>
        <begin position="112"/>
        <end position="132"/>
    </location>
</feature>
<gene>
    <name evidence="7" type="ORF">WI372_01570</name>
</gene>
<dbReference type="Pfam" id="PF02653">
    <property type="entry name" value="BPD_transp_2"/>
    <property type="match status" value="1"/>
</dbReference>
<organism evidence="7 8">
    <name type="scientific">Gaopeijia maritima</name>
    <dbReference type="NCBI Taxonomy" id="3119007"/>
    <lineage>
        <taxon>Bacteria</taxon>
        <taxon>Pseudomonadati</taxon>
        <taxon>Gemmatimonadota</taxon>
        <taxon>Longimicrobiia</taxon>
        <taxon>Gaopeijiales</taxon>
        <taxon>Gaopeijiaceae</taxon>
        <taxon>Gaopeijia</taxon>
    </lineage>
</organism>
<comment type="caution">
    <text evidence="7">The sequence shown here is derived from an EMBL/GenBank/DDBJ whole genome shotgun (WGS) entry which is preliminary data.</text>
</comment>
<sequence>MTPRWWAAASAVGALVLTLLLAGLSLAVGGYDPIEAFGALLRGALGSPSAVLSITLVRTVPLLLTGLAVALAFRAGVWNIGAEGQLYAGAVAAVWVGLQVAALPAWAAGSAVLLGAAIAGAAWAAVPALMKLRLGVGEVITTLLLNFVAIELSAWMVHGPLQEPRGVFPQTEAIADVARLPIVVAGTRLHLGFVIAVGVALLLAAALRWTRVGFFVRAVGASNGAARVSGRVPVARVVLGVFLLSGALAGLAGGVEVSGVTFVLYEDLSPGHGYTAIAVALLAGLHPVGVVGTAVLFGVLEGGASAMQRDAGVPAAWVDAVQALVILSVLVMDRVARRGLERWREGRG</sequence>
<protein>
    <submittedName>
        <fullName evidence="7">ABC transporter permease</fullName>
    </submittedName>
</protein>
<accession>A0ABU9E7S7</accession>
<keyword evidence="2" id="KW-1003">Cell membrane</keyword>
<feature type="transmembrane region" description="Helical" evidence="6">
    <location>
        <begin position="237"/>
        <end position="265"/>
    </location>
</feature>
<dbReference type="PANTHER" id="PTHR47089:SF1">
    <property type="entry name" value="GUANOSINE ABC TRANSPORTER PERMEASE PROTEIN NUPP"/>
    <property type="match status" value="1"/>
</dbReference>
<proteinExistence type="predicted"/>